<evidence type="ECO:0000259" key="1">
    <source>
        <dbReference type="PROSITE" id="PS51819"/>
    </source>
</evidence>
<comment type="caution">
    <text evidence="2">The sequence shown here is derived from an EMBL/GenBank/DDBJ whole genome shotgun (WGS) entry which is preliminary data.</text>
</comment>
<dbReference type="EMBL" id="JBHUKU010000011">
    <property type="protein sequence ID" value="MFD2461230.1"/>
    <property type="molecule type" value="Genomic_DNA"/>
</dbReference>
<dbReference type="InterPro" id="IPR004360">
    <property type="entry name" value="Glyas_Fos-R_dOase_dom"/>
</dbReference>
<protein>
    <submittedName>
        <fullName evidence="2">VOC family protein</fullName>
    </submittedName>
</protein>
<dbReference type="PANTHER" id="PTHR33993">
    <property type="entry name" value="GLYOXALASE-RELATED"/>
    <property type="match status" value="1"/>
</dbReference>
<reference evidence="3" key="1">
    <citation type="journal article" date="2019" name="Int. J. Syst. Evol. Microbiol.">
        <title>The Global Catalogue of Microorganisms (GCM) 10K type strain sequencing project: providing services to taxonomists for standard genome sequencing and annotation.</title>
        <authorList>
            <consortium name="The Broad Institute Genomics Platform"/>
            <consortium name="The Broad Institute Genome Sequencing Center for Infectious Disease"/>
            <person name="Wu L."/>
            <person name="Ma J."/>
        </authorList>
    </citation>
    <scope>NUCLEOTIDE SEQUENCE [LARGE SCALE GENOMIC DNA]</scope>
    <source>
        <strain evidence="3">CGMCC 4.7643</strain>
    </source>
</reference>
<dbReference type="InterPro" id="IPR041581">
    <property type="entry name" value="Glyoxalase_6"/>
</dbReference>
<dbReference type="InterPro" id="IPR037523">
    <property type="entry name" value="VOC_core"/>
</dbReference>
<accession>A0ABW5GK49</accession>
<organism evidence="2 3">
    <name type="scientific">Amycolatopsis samaneae</name>
    <dbReference type="NCBI Taxonomy" id="664691"/>
    <lineage>
        <taxon>Bacteria</taxon>
        <taxon>Bacillati</taxon>
        <taxon>Actinomycetota</taxon>
        <taxon>Actinomycetes</taxon>
        <taxon>Pseudonocardiales</taxon>
        <taxon>Pseudonocardiaceae</taxon>
        <taxon>Amycolatopsis</taxon>
    </lineage>
</organism>
<dbReference type="InterPro" id="IPR052164">
    <property type="entry name" value="Anthracycline_SecMetBiosynth"/>
</dbReference>
<dbReference type="Pfam" id="PF18029">
    <property type="entry name" value="Glyoxalase_6"/>
    <property type="match status" value="1"/>
</dbReference>
<dbReference type="PANTHER" id="PTHR33993:SF14">
    <property type="entry name" value="GB|AAF24581.1"/>
    <property type="match status" value="1"/>
</dbReference>
<evidence type="ECO:0000313" key="3">
    <source>
        <dbReference type="Proteomes" id="UP001597419"/>
    </source>
</evidence>
<name>A0ABW5GK49_9PSEU</name>
<proteinExistence type="predicted"/>
<dbReference type="PROSITE" id="PS51819">
    <property type="entry name" value="VOC"/>
    <property type="match status" value="2"/>
</dbReference>
<dbReference type="SUPFAM" id="SSF54593">
    <property type="entry name" value="Glyoxalase/Bleomycin resistance protein/Dihydroxybiphenyl dioxygenase"/>
    <property type="match status" value="1"/>
</dbReference>
<dbReference type="RefSeq" id="WP_345405355.1">
    <property type="nucleotide sequence ID" value="NZ_BAABHG010000018.1"/>
</dbReference>
<feature type="domain" description="VOC" evidence="1">
    <location>
        <begin position="12"/>
        <end position="119"/>
    </location>
</feature>
<keyword evidence="3" id="KW-1185">Reference proteome</keyword>
<evidence type="ECO:0000313" key="2">
    <source>
        <dbReference type="EMBL" id="MFD2461230.1"/>
    </source>
</evidence>
<dbReference type="Gene3D" id="3.10.180.10">
    <property type="entry name" value="2,3-Dihydroxybiphenyl 1,2-Dioxygenase, domain 1"/>
    <property type="match status" value="2"/>
</dbReference>
<gene>
    <name evidence="2" type="ORF">ACFSYJ_21680</name>
</gene>
<dbReference type="InterPro" id="IPR029068">
    <property type="entry name" value="Glyas_Bleomycin-R_OHBP_Dase"/>
</dbReference>
<sequence>MSRVDHNQPLGTPTWIELDVADPAGTREFYGSVFGWEFAEEENGATCLLRGLPVAGLREAVTSGGGWTVHLATDDCDGAAKNVVAAGGTLLDEPHDVGDQARVAYALDPTGARFGLWQGRTRPGCRLVNEPGTLVRNDLVTPAAERARAFYTAVFDFTLDGNDDLPGVDFTFLRRPDGHEIGGIMGSADARVSNWGTLIEVADADETVARVRAAGGTATAPEDTRYARMATVTDPWGTEFSVGSRP</sequence>
<dbReference type="CDD" id="cd07247">
    <property type="entry name" value="SgaA_N_like"/>
    <property type="match status" value="1"/>
</dbReference>
<dbReference type="Pfam" id="PF00903">
    <property type="entry name" value="Glyoxalase"/>
    <property type="match status" value="1"/>
</dbReference>
<feature type="domain" description="VOC" evidence="1">
    <location>
        <begin position="130"/>
        <end position="245"/>
    </location>
</feature>
<dbReference type="Proteomes" id="UP001597419">
    <property type="component" value="Unassembled WGS sequence"/>
</dbReference>